<dbReference type="CDD" id="cd00093">
    <property type="entry name" value="HTH_XRE"/>
    <property type="match status" value="1"/>
</dbReference>
<protein>
    <recommendedName>
        <fullName evidence="1">HTH cro/C1-type domain-containing protein</fullName>
    </recommendedName>
</protein>
<feature type="domain" description="HTH cro/C1-type" evidence="1">
    <location>
        <begin position="24"/>
        <end position="65"/>
    </location>
</feature>
<gene>
    <name evidence="2" type="ORF">C7402_115254</name>
</gene>
<organism evidence="2 3">
    <name type="scientific">Paraburkholderia unamae</name>
    <dbReference type="NCBI Taxonomy" id="219649"/>
    <lineage>
        <taxon>Bacteria</taxon>
        <taxon>Pseudomonadati</taxon>
        <taxon>Pseudomonadota</taxon>
        <taxon>Betaproteobacteria</taxon>
        <taxon>Burkholderiales</taxon>
        <taxon>Burkholderiaceae</taxon>
        <taxon>Paraburkholderia</taxon>
    </lineage>
</organism>
<evidence type="ECO:0000259" key="1">
    <source>
        <dbReference type="PROSITE" id="PS50943"/>
    </source>
</evidence>
<evidence type="ECO:0000313" key="3">
    <source>
        <dbReference type="Proteomes" id="UP000245712"/>
    </source>
</evidence>
<dbReference type="Gene3D" id="1.10.260.40">
    <property type="entry name" value="lambda repressor-like DNA-binding domains"/>
    <property type="match status" value="1"/>
</dbReference>
<dbReference type="InterPro" id="IPR010982">
    <property type="entry name" value="Lambda_DNA-bd_dom_sf"/>
</dbReference>
<accession>A0ABX5KLG5</accession>
<proteinExistence type="predicted"/>
<reference evidence="2 3" key="1">
    <citation type="submission" date="2018-05" db="EMBL/GenBank/DDBJ databases">
        <title>Genomic Encyclopedia of Type Strains, Phase IV (KMG-V): Genome sequencing to study the core and pangenomes of soil and plant-associated prokaryotes.</title>
        <authorList>
            <person name="Whitman W."/>
        </authorList>
    </citation>
    <scope>NUCLEOTIDE SEQUENCE [LARGE SCALE GENOMIC DNA]</scope>
    <source>
        <strain evidence="2 3">SCZa-39</strain>
    </source>
</reference>
<keyword evidence="3" id="KW-1185">Reference proteome</keyword>
<dbReference type="Proteomes" id="UP000245712">
    <property type="component" value="Unassembled WGS sequence"/>
</dbReference>
<dbReference type="InterPro" id="IPR001387">
    <property type="entry name" value="Cro/C1-type_HTH"/>
</dbReference>
<sequence>MKKVLSDNLTTLLESRPDISRLNLSKQIKVADGSLGRIKYGTGNPTIETLEDIARFFKVEAWQLLAPNLGRESHQATEAPVQQQKVRRNLIAVPSARDRPRQLSGGAARNAKIATANFDQIIEKVVEKAVEEAVKKALSIEHERWESERRKAG</sequence>
<evidence type="ECO:0000313" key="2">
    <source>
        <dbReference type="EMBL" id="PVX77195.1"/>
    </source>
</evidence>
<name>A0ABX5KLG5_9BURK</name>
<dbReference type="RefSeq" id="WP_133254581.1">
    <property type="nucleotide sequence ID" value="NZ_QEOB01000015.1"/>
</dbReference>
<dbReference type="EMBL" id="QEOB01000015">
    <property type="protein sequence ID" value="PVX77195.1"/>
    <property type="molecule type" value="Genomic_DNA"/>
</dbReference>
<dbReference type="SUPFAM" id="SSF47413">
    <property type="entry name" value="lambda repressor-like DNA-binding domains"/>
    <property type="match status" value="1"/>
</dbReference>
<dbReference type="PROSITE" id="PS50943">
    <property type="entry name" value="HTH_CROC1"/>
    <property type="match status" value="1"/>
</dbReference>
<comment type="caution">
    <text evidence="2">The sequence shown here is derived from an EMBL/GenBank/DDBJ whole genome shotgun (WGS) entry which is preliminary data.</text>
</comment>